<organism evidence="1 2">
    <name type="scientific">Alternaria alternata</name>
    <name type="common">Alternaria rot fungus</name>
    <name type="synonym">Torula alternata</name>
    <dbReference type="NCBI Taxonomy" id="5599"/>
    <lineage>
        <taxon>Eukaryota</taxon>
        <taxon>Fungi</taxon>
        <taxon>Dikarya</taxon>
        <taxon>Ascomycota</taxon>
        <taxon>Pezizomycotina</taxon>
        <taxon>Dothideomycetes</taxon>
        <taxon>Pleosporomycetidae</taxon>
        <taxon>Pleosporales</taxon>
        <taxon>Pleosporineae</taxon>
        <taxon>Pleosporaceae</taxon>
        <taxon>Alternaria</taxon>
        <taxon>Alternaria sect. Alternaria</taxon>
        <taxon>Alternaria alternata complex</taxon>
    </lineage>
</organism>
<evidence type="ECO:0000313" key="1">
    <source>
        <dbReference type="EMBL" id="OAG26353.1"/>
    </source>
</evidence>
<sequence length="96" mass="11004">MPSVNKRLPHRSLRELMFAIGRALRHRLEAEKEPSHWHPRSPLLCPIRSIRASLAWHASDGTSLFSSLFIVSIPPDLLLWTLLLPSSREECSPWPC</sequence>
<dbReference type="Proteomes" id="UP000077248">
    <property type="component" value="Unassembled WGS sequence"/>
</dbReference>
<dbReference type="VEuPathDB" id="FungiDB:CC77DRAFT_39591"/>
<dbReference type="GeneID" id="29117118"/>
<dbReference type="AlphaFoldDB" id="A0A177E2Z7"/>
<gene>
    <name evidence="1" type="ORF">CC77DRAFT_39591</name>
</gene>
<proteinExistence type="predicted"/>
<accession>A0A177E2Z7</accession>
<protein>
    <submittedName>
        <fullName evidence="1">Uncharacterized protein</fullName>
    </submittedName>
</protein>
<reference evidence="1 2" key="1">
    <citation type="submission" date="2016-05" db="EMBL/GenBank/DDBJ databases">
        <title>Comparative analysis of secretome profiles of manganese(II)-oxidizing ascomycete fungi.</title>
        <authorList>
            <consortium name="DOE Joint Genome Institute"/>
            <person name="Zeiner C.A."/>
            <person name="Purvine S.O."/>
            <person name="Zink E.M."/>
            <person name="Wu S."/>
            <person name="Pasa-Tolic L."/>
            <person name="Chaput D.L."/>
            <person name="Haridas S."/>
            <person name="Grigoriev I.V."/>
            <person name="Santelli C.M."/>
            <person name="Hansel C.M."/>
        </authorList>
    </citation>
    <scope>NUCLEOTIDE SEQUENCE [LARGE SCALE GENOMIC DNA]</scope>
    <source>
        <strain evidence="1 2">SRC1lrK2f</strain>
    </source>
</reference>
<dbReference type="RefSeq" id="XP_018391774.1">
    <property type="nucleotide sequence ID" value="XM_018531524.1"/>
</dbReference>
<dbReference type="EMBL" id="KV441469">
    <property type="protein sequence ID" value="OAG26353.1"/>
    <property type="molecule type" value="Genomic_DNA"/>
</dbReference>
<name>A0A177E2Z7_ALTAL</name>
<evidence type="ECO:0000313" key="2">
    <source>
        <dbReference type="Proteomes" id="UP000077248"/>
    </source>
</evidence>
<dbReference type="KEGG" id="aalt:CC77DRAFT_39591"/>
<keyword evidence="2" id="KW-1185">Reference proteome</keyword>